<reference evidence="2 3" key="1">
    <citation type="submission" date="2020-08" db="EMBL/GenBank/DDBJ databases">
        <title>Genomic Encyclopedia of Type Strains, Phase IV (KMG-V): Genome sequencing to study the core and pangenomes of soil and plant-associated prokaryotes.</title>
        <authorList>
            <person name="Whitman W."/>
        </authorList>
    </citation>
    <scope>NUCLEOTIDE SEQUENCE [LARGE SCALE GENOMIC DNA]</scope>
    <source>
        <strain evidence="2 3">X5P2</strain>
    </source>
</reference>
<protein>
    <recommendedName>
        <fullName evidence="4">Lipoprotein</fullName>
    </recommendedName>
</protein>
<organism evidence="2 3">
    <name type="scientific">Tunturiibacter gelidiferens</name>
    <dbReference type="NCBI Taxonomy" id="3069689"/>
    <lineage>
        <taxon>Bacteria</taxon>
        <taxon>Pseudomonadati</taxon>
        <taxon>Acidobacteriota</taxon>
        <taxon>Terriglobia</taxon>
        <taxon>Terriglobales</taxon>
        <taxon>Acidobacteriaceae</taxon>
        <taxon>Tunturiibacter</taxon>
    </lineage>
</organism>
<evidence type="ECO:0008006" key="4">
    <source>
        <dbReference type="Google" id="ProtNLM"/>
    </source>
</evidence>
<sequence>MKLSYLALPVAAAACLFTAGCASHTAYYASPPPPPPPGYNSVPPLIAKADHEGFRAGTEDGARDLYNGFGYHPQHDRKFHGTRGYDAALGPYGPYRDAFRRAYVRGYDQGFRRG</sequence>
<proteinExistence type="predicted"/>
<comment type="caution">
    <text evidence="2">The sequence shown here is derived from an EMBL/GenBank/DDBJ whole genome shotgun (WGS) entry which is preliminary data.</text>
</comment>
<evidence type="ECO:0000313" key="2">
    <source>
        <dbReference type="EMBL" id="MBB5331314.1"/>
    </source>
</evidence>
<dbReference type="AlphaFoldDB" id="A0A9X0U678"/>
<accession>A0A9X0U678</accession>
<dbReference type="RefSeq" id="WP_183981174.1">
    <property type="nucleotide sequence ID" value="NZ_JACHEB010000014.1"/>
</dbReference>
<dbReference type="EMBL" id="JACHEB010000014">
    <property type="protein sequence ID" value="MBB5331314.1"/>
    <property type="molecule type" value="Genomic_DNA"/>
</dbReference>
<evidence type="ECO:0000256" key="1">
    <source>
        <dbReference type="SAM" id="SignalP"/>
    </source>
</evidence>
<keyword evidence="1" id="KW-0732">Signal</keyword>
<gene>
    <name evidence="2" type="ORF">HDF14_004958</name>
</gene>
<dbReference type="Proteomes" id="UP000535182">
    <property type="component" value="Unassembled WGS sequence"/>
</dbReference>
<evidence type="ECO:0000313" key="3">
    <source>
        <dbReference type="Proteomes" id="UP000535182"/>
    </source>
</evidence>
<dbReference type="PROSITE" id="PS51257">
    <property type="entry name" value="PROKAR_LIPOPROTEIN"/>
    <property type="match status" value="1"/>
</dbReference>
<keyword evidence="3" id="KW-1185">Reference proteome</keyword>
<feature type="chain" id="PRO_5040913634" description="Lipoprotein" evidence="1">
    <location>
        <begin position="29"/>
        <end position="114"/>
    </location>
</feature>
<name>A0A9X0U678_9BACT</name>
<feature type="signal peptide" evidence="1">
    <location>
        <begin position="1"/>
        <end position="28"/>
    </location>
</feature>